<dbReference type="EC" id="3.6.1.55" evidence="12"/>
<evidence type="ECO:0000313" key="18">
    <source>
        <dbReference type="EMBL" id="SHN70187.1"/>
    </source>
</evidence>
<dbReference type="EMBL" id="LT670849">
    <property type="protein sequence ID" value="SHN70187.1"/>
    <property type="molecule type" value="Genomic_DNA"/>
</dbReference>
<evidence type="ECO:0000256" key="2">
    <source>
        <dbReference type="ARBA" id="ARBA00005582"/>
    </source>
</evidence>
<dbReference type="AlphaFoldDB" id="A0A1M7THI4"/>
<dbReference type="OrthoDB" id="9801098at2"/>
<keyword evidence="4" id="KW-0235">DNA replication</keyword>
<gene>
    <name evidence="18" type="ORF">SAMN05444170_1683</name>
</gene>
<evidence type="ECO:0000256" key="1">
    <source>
        <dbReference type="ARBA" id="ARBA00001946"/>
    </source>
</evidence>
<evidence type="ECO:0000313" key="19">
    <source>
        <dbReference type="Proteomes" id="UP000184096"/>
    </source>
</evidence>
<dbReference type="GO" id="GO:0006281">
    <property type="term" value="P:DNA repair"/>
    <property type="evidence" value="ECO:0007669"/>
    <property type="project" value="UniProtKB-KW"/>
</dbReference>
<keyword evidence="7" id="KW-0378">Hydrolase</keyword>
<keyword evidence="5" id="KW-0479">Metal-binding</keyword>
<organism evidence="18 19">
    <name type="scientific">Bradyrhizobium erythrophlei</name>
    <dbReference type="NCBI Taxonomy" id="1437360"/>
    <lineage>
        <taxon>Bacteria</taxon>
        <taxon>Pseudomonadati</taxon>
        <taxon>Pseudomonadota</taxon>
        <taxon>Alphaproteobacteria</taxon>
        <taxon>Hyphomicrobiales</taxon>
        <taxon>Nitrobacteraceae</taxon>
        <taxon>Bradyrhizobium</taxon>
    </lineage>
</organism>
<evidence type="ECO:0000256" key="12">
    <source>
        <dbReference type="ARBA" id="ARBA00038905"/>
    </source>
</evidence>
<sequence>MTASRTIKIVAALIRDDAGRVLLVRKRGTSAFMQPGGKLDAGEDDIAALSREISEELGCLVVPASVRPLEAFDAVAANEPGFRVAASLYHVDVMGAIAPSREIDEAIWIDPASPPDIHLAPLTRDHVLPLAVQG</sequence>
<dbReference type="CDD" id="cd04690">
    <property type="entry name" value="NUDIX_Hydrolase"/>
    <property type="match status" value="1"/>
</dbReference>
<comment type="catalytic activity">
    <reaction evidence="11">
        <text>8-oxo-GTP + H2O = 8-oxo-GMP + diphosphate + H(+)</text>
        <dbReference type="Rhea" id="RHEA:67616"/>
        <dbReference type="ChEBI" id="CHEBI:15377"/>
        <dbReference type="ChEBI" id="CHEBI:15378"/>
        <dbReference type="ChEBI" id="CHEBI:33019"/>
        <dbReference type="ChEBI" id="CHEBI:143553"/>
        <dbReference type="ChEBI" id="CHEBI:145694"/>
    </reaction>
</comment>
<comment type="catalytic activity">
    <reaction evidence="10">
        <text>8-oxo-dGTP + H2O = 8-oxo-dGMP + diphosphate + H(+)</text>
        <dbReference type="Rhea" id="RHEA:31575"/>
        <dbReference type="ChEBI" id="CHEBI:15377"/>
        <dbReference type="ChEBI" id="CHEBI:15378"/>
        <dbReference type="ChEBI" id="CHEBI:33019"/>
        <dbReference type="ChEBI" id="CHEBI:63224"/>
        <dbReference type="ChEBI" id="CHEBI:77896"/>
        <dbReference type="EC" id="3.6.1.55"/>
    </reaction>
</comment>
<evidence type="ECO:0000256" key="10">
    <source>
        <dbReference type="ARBA" id="ARBA00035861"/>
    </source>
</evidence>
<keyword evidence="3" id="KW-0515">Mutator protein</keyword>
<feature type="domain" description="Nudix hydrolase" evidence="17">
    <location>
        <begin position="4"/>
        <end position="133"/>
    </location>
</feature>
<keyword evidence="8" id="KW-0460">Magnesium</keyword>
<evidence type="ECO:0000256" key="13">
    <source>
        <dbReference type="ARBA" id="ARBA00040794"/>
    </source>
</evidence>
<dbReference type="InterPro" id="IPR047127">
    <property type="entry name" value="MutT-like"/>
</dbReference>
<evidence type="ECO:0000256" key="16">
    <source>
        <dbReference type="ARBA" id="ARBA00042798"/>
    </source>
</evidence>
<comment type="cofactor">
    <cofactor evidence="1">
        <name>Mg(2+)</name>
        <dbReference type="ChEBI" id="CHEBI:18420"/>
    </cofactor>
</comment>
<dbReference type="GO" id="GO:0046872">
    <property type="term" value="F:metal ion binding"/>
    <property type="evidence" value="ECO:0007669"/>
    <property type="project" value="UniProtKB-KW"/>
</dbReference>
<dbReference type="PANTHER" id="PTHR47707:SF1">
    <property type="entry name" value="NUDIX HYDROLASE FAMILY PROTEIN"/>
    <property type="match status" value="1"/>
</dbReference>
<dbReference type="PROSITE" id="PS00893">
    <property type="entry name" value="NUDIX_BOX"/>
    <property type="match status" value="1"/>
</dbReference>
<evidence type="ECO:0000256" key="7">
    <source>
        <dbReference type="ARBA" id="ARBA00022801"/>
    </source>
</evidence>
<dbReference type="Gene3D" id="3.90.79.10">
    <property type="entry name" value="Nucleoside Triphosphate Pyrophosphohydrolase"/>
    <property type="match status" value="1"/>
</dbReference>
<evidence type="ECO:0000256" key="5">
    <source>
        <dbReference type="ARBA" id="ARBA00022723"/>
    </source>
</evidence>
<dbReference type="InterPro" id="IPR000086">
    <property type="entry name" value="NUDIX_hydrolase_dom"/>
</dbReference>
<evidence type="ECO:0000256" key="3">
    <source>
        <dbReference type="ARBA" id="ARBA00022457"/>
    </source>
</evidence>
<evidence type="ECO:0000256" key="6">
    <source>
        <dbReference type="ARBA" id="ARBA00022763"/>
    </source>
</evidence>
<dbReference type="Pfam" id="PF00293">
    <property type="entry name" value="NUDIX"/>
    <property type="match status" value="1"/>
</dbReference>
<keyword evidence="19" id="KW-1185">Reference proteome</keyword>
<dbReference type="GO" id="GO:0035539">
    <property type="term" value="F:8-oxo-7,8-dihydrodeoxyguanosine triphosphate pyrophosphatase activity"/>
    <property type="evidence" value="ECO:0007669"/>
    <property type="project" value="UniProtKB-EC"/>
</dbReference>
<dbReference type="RefSeq" id="WP_072817477.1">
    <property type="nucleotide sequence ID" value="NZ_LT670849.1"/>
</dbReference>
<dbReference type="InterPro" id="IPR015797">
    <property type="entry name" value="NUDIX_hydrolase-like_dom_sf"/>
</dbReference>
<dbReference type="GO" id="GO:0006260">
    <property type="term" value="P:DNA replication"/>
    <property type="evidence" value="ECO:0007669"/>
    <property type="project" value="UniProtKB-KW"/>
</dbReference>
<evidence type="ECO:0000256" key="14">
    <source>
        <dbReference type="ARBA" id="ARBA00041592"/>
    </source>
</evidence>
<dbReference type="GO" id="GO:0008413">
    <property type="term" value="F:8-oxo-7,8-dihydroguanosine triphosphate pyrophosphatase activity"/>
    <property type="evidence" value="ECO:0007669"/>
    <property type="project" value="TreeGrafter"/>
</dbReference>
<reference evidence="19" key="1">
    <citation type="submission" date="2016-11" db="EMBL/GenBank/DDBJ databases">
        <authorList>
            <person name="Varghese N."/>
            <person name="Submissions S."/>
        </authorList>
    </citation>
    <scope>NUCLEOTIDE SEQUENCE [LARGE SCALE GENOMIC DNA]</scope>
    <source>
        <strain evidence="19">GAS401</strain>
    </source>
</reference>
<proteinExistence type="inferred from homology"/>
<protein>
    <recommendedName>
        <fullName evidence="13">8-oxo-dGTP diphosphatase</fullName>
        <ecNumber evidence="12">3.6.1.55</ecNumber>
    </recommendedName>
    <alternativeName>
        <fullName evidence="16">7,8-dihydro-8-oxoguanine-triphosphatase</fullName>
    </alternativeName>
    <alternativeName>
        <fullName evidence="15">Mutator protein MutT</fullName>
    </alternativeName>
    <alternativeName>
        <fullName evidence="14">dGTP pyrophosphohydrolase</fullName>
    </alternativeName>
</protein>
<evidence type="ECO:0000256" key="8">
    <source>
        <dbReference type="ARBA" id="ARBA00022842"/>
    </source>
</evidence>
<evidence type="ECO:0000259" key="17">
    <source>
        <dbReference type="PROSITE" id="PS51462"/>
    </source>
</evidence>
<name>A0A1M7THI4_9BRAD</name>
<evidence type="ECO:0000256" key="9">
    <source>
        <dbReference type="ARBA" id="ARBA00023204"/>
    </source>
</evidence>
<keyword evidence="9" id="KW-0234">DNA repair</keyword>
<comment type="similarity">
    <text evidence="2">Belongs to the Nudix hydrolase family.</text>
</comment>
<evidence type="ECO:0000256" key="11">
    <source>
        <dbReference type="ARBA" id="ARBA00036904"/>
    </source>
</evidence>
<keyword evidence="6" id="KW-0227">DNA damage</keyword>
<dbReference type="InterPro" id="IPR020084">
    <property type="entry name" value="NUDIX_hydrolase_CS"/>
</dbReference>
<accession>A0A1M7THI4</accession>
<dbReference type="SUPFAM" id="SSF55811">
    <property type="entry name" value="Nudix"/>
    <property type="match status" value="1"/>
</dbReference>
<dbReference type="Proteomes" id="UP000184096">
    <property type="component" value="Chromosome I"/>
</dbReference>
<evidence type="ECO:0000256" key="15">
    <source>
        <dbReference type="ARBA" id="ARBA00041979"/>
    </source>
</evidence>
<dbReference type="PROSITE" id="PS51462">
    <property type="entry name" value="NUDIX"/>
    <property type="match status" value="1"/>
</dbReference>
<evidence type="ECO:0000256" key="4">
    <source>
        <dbReference type="ARBA" id="ARBA00022705"/>
    </source>
</evidence>
<dbReference type="GO" id="GO:0044715">
    <property type="term" value="F:8-oxo-dGDP phosphatase activity"/>
    <property type="evidence" value="ECO:0007669"/>
    <property type="project" value="TreeGrafter"/>
</dbReference>
<dbReference type="GO" id="GO:0044716">
    <property type="term" value="F:8-oxo-GDP phosphatase activity"/>
    <property type="evidence" value="ECO:0007669"/>
    <property type="project" value="TreeGrafter"/>
</dbReference>
<dbReference type="PANTHER" id="PTHR47707">
    <property type="entry name" value="8-OXO-DGTP DIPHOSPHATASE"/>
    <property type="match status" value="1"/>
</dbReference>